<name>A0A1I2GMM9_9BACT</name>
<keyword evidence="2" id="KW-0813">Transport</keyword>
<comment type="similarity">
    <text evidence="1">Belongs to the ABC transporter superfamily.</text>
</comment>
<reference evidence="6 7" key="1">
    <citation type="submission" date="2016-10" db="EMBL/GenBank/DDBJ databases">
        <authorList>
            <person name="de Groot N.N."/>
        </authorList>
    </citation>
    <scope>NUCLEOTIDE SEQUENCE [LARGE SCALE GENOMIC DNA]</scope>
    <source>
        <strain>GEY</strain>
        <strain evidence="7">DSM 9560</strain>
    </source>
</reference>
<keyword evidence="3" id="KW-0547">Nucleotide-binding</keyword>
<accession>A0A1I2GMM9</accession>
<proteinExistence type="inferred from homology"/>
<evidence type="ECO:0000256" key="4">
    <source>
        <dbReference type="ARBA" id="ARBA00022840"/>
    </source>
</evidence>
<dbReference type="InterPro" id="IPR050683">
    <property type="entry name" value="Bact_Polysacc_Export_ATP-bd"/>
</dbReference>
<organism evidence="6 7">
    <name type="scientific">Thermoflexibacter ruber</name>
    <dbReference type="NCBI Taxonomy" id="1003"/>
    <lineage>
        <taxon>Bacteria</taxon>
        <taxon>Pseudomonadati</taxon>
        <taxon>Bacteroidota</taxon>
        <taxon>Cytophagia</taxon>
        <taxon>Cytophagales</taxon>
        <taxon>Thermoflexibacteraceae</taxon>
        <taxon>Thermoflexibacter</taxon>
    </lineage>
</organism>
<keyword evidence="7" id="KW-1185">Reference proteome</keyword>
<evidence type="ECO:0000256" key="2">
    <source>
        <dbReference type="ARBA" id="ARBA00022448"/>
    </source>
</evidence>
<dbReference type="GO" id="GO:0016887">
    <property type="term" value="F:ATP hydrolysis activity"/>
    <property type="evidence" value="ECO:0007669"/>
    <property type="project" value="InterPro"/>
</dbReference>
<dbReference type="AlphaFoldDB" id="A0A1I2GMM9"/>
<dbReference type="GO" id="GO:0140359">
    <property type="term" value="F:ABC-type transporter activity"/>
    <property type="evidence" value="ECO:0007669"/>
    <property type="project" value="InterPro"/>
</dbReference>
<evidence type="ECO:0000313" key="6">
    <source>
        <dbReference type="EMBL" id="SFF18087.1"/>
    </source>
</evidence>
<dbReference type="Pfam" id="PF00005">
    <property type="entry name" value="ABC_tran"/>
    <property type="match status" value="1"/>
</dbReference>
<dbReference type="OrthoDB" id="9785229at2"/>
<dbReference type="STRING" id="1003.SAMN04488541_101912"/>
<dbReference type="GO" id="GO:0016020">
    <property type="term" value="C:membrane"/>
    <property type="evidence" value="ECO:0007669"/>
    <property type="project" value="InterPro"/>
</dbReference>
<dbReference type="Gene3D" id="3.40.50.300">
    <property type="entry name" value="P-loop containing nucleotide triphosphate hydrolases"/>
    <property type="match status" value="1"/>
</dbReference>
<dbReference type="SUPFAM" id="SSF52540">
    <property type="entry name" value="P-loop containing nucleoside triphosphate hydrolases"/>
    <property type="match status" value="1"/>
</dbReference>
<dbReference type="InterPro" id="IPR027417">
    <property type="entry name" value="P-loop_NTPase"/>
</dbReference>
<dbReference type="PROSITE" id="PS50893">
    <property type="entry name" value="ABC_TRANSPORTER_2"/>
    <property type="match status" value="1"/>
</dbReference>
<dbReference type="GO" id="GO:0005524">
    <property type="term" value="F:ATP binding"/>
    <property type="evidence" value="ECO:0007669"/>
    <property type="project" value="UniProtKB-KW"/>
</dbReference>
<dbReference type="InterPro" id="IPR003439">
    <property type="entry name" value="ABC_transporter-like_ATP-bd"/>
</dbReference>
<dbReference type="SMART" id="SM00382">
    <property type="entry name" value="AAA"/>
    <property type="match status" value="1"/>
</dbReference>
<dbReference type="CDD" id="cd10147">
    <property type="entry name" value="Wzt_C-like"/>
    <property type="match status" value="1"/>
</dbReference>
<sequence>MSDVVLKVENLYKRYRLGTVDRQAFKEDVASWWAKLRGKPDPYEQYITSNELANIKDSESMKHLKARYVWALQDINFEVKRGEIVGIIGKNGAGKSTLLKILSKTTTPTKGQVKVKGRIASLLEVGTGFHGELTGRENIYLNGAILGMTRHEITRHLDEIIDFAGVEAYIDTPVKRYSSGMYVRLAFAVGAHLLSDILIVDEVLAVGDAEFQKKCIGKMKDVSTGEGKTVLFVSHNMVSVNSLCSTGIYLRNGKIEFIGNVRAAINKYLSNENANVTIREWNTYLGDDEARLISAKLIDENYNHITVVDISQKFGIEYEYEVVKNGAEKIPNIHLYNSKGECVFVSGEKSSKNLTHKGRYKTILWIPSHLLNDGTYIAGIALSTMIPLKVHFFDKEAIVFNVIENVNGRDNLYNQAIPGVIRPKLEWQTQII</sequence>
<evidence type="ECO:0000313" key="7">
    <source>
        <dbReference type="Proteomes" id="UP000199513"/>
    </source>
</evidence>
<dbReference type="RefSeq" id="WP_091545325.1">
    <property type="nucleotide sequence ID" value="NZ_FONY01000019.1"/>
</dbReference>
<dbReference type="InterPro" id="IPR003593">
    <property type="entry name" value="AAA+_ATPase"/>
</dbReference>
<feature type="domain" description="ABC transporter" evidence="5">
    <location>
        <begin position="55"/>
        <end position="277"/>
    </location>
</feature>
<dbReference type="PANTHER" id="PTHR46743">
    <property type="entry name" value="TEICHOIC ACIDS EXPORT ATP-BINDING PROTEIN TAGH"/>
    <property type="match status" value="1"/>
</dbReference>
<dbReference type="EMBL" id="FONY01000019">
    <property type="protein sequence ID" value="SFF18087.1"/>
    <property type="molecule type" value="Genomic_DNA"/>
</dbReference>
<protein>
    <submittedName>
        <fullName evidence="6">Lipopolysaccharide transport system ATP-binding protein</fullName>
    </submittedName>
</protein>
<dbReference type="CDD" id="cd03220">
    <property type="entry name" value="ABC_KpsT_Wzt"/>
    <property type="match status" value="1"/>
</dbReference>
<evidence type="ECO:0000256" key="3">
    <source>
        <dbReference type="ARBA" id="ARBA00022741"/>
    </source>
</evidence>
<evidence type="ECO:0000259" key="5">
    <source>
        <dbReference type="PROSITE" id="PS50893"/>
    </source>
</evidence>
<gene>
    <name evidence="6" type="ORF">SAMN04488541_101912</name>
</gene>
<keyword evidence="4 6" id="KW-0067">ATP-binding</keyword>
<evidence type="ECO:0000256" key="1">
    <source>
        <dbReference type="ARBA" id="ARBA00005417"/>
    </source>
</evidence>
<dbReference type="InterPro" id="IPR015860">
    <property type="entry name" value="ABC_transpr_TagH-like"/>
</dbReference>
<dbReference type="PANTHER" id="PTHR46743:SF2">
    <property type="entry name" value="TEICHOIC ACIDS EXPORT ATP-BINDING PROTEIN TAGH"/>
    <property type="match status" value="1"/>
</dbReference>
<dbReference type="Proteomes" id="UP000199513">
    <property type="component" value="Unassembled WGS sequence"/>
</dbReference>
<dbReference type="InterPro" id="IPR029439">
    <property type="entry name" value="Wzt_C"/>
</dbReference>